<proteinExistence type="predicted"/>
<keyword evidence="4" id="KW-1185">Reference proteome</keyword>
<sequence>MAIALTATAAGAAPALAEGVVLSSTAPGMTVGRVLADSERLDLPEDTVTTVLMPSGRILRIGGPYEGALPEQPQETRGFTLIGDWRGVDLSALGGTRSLGGLPEDTLHSLDGGPVTIDAARAGTWCLGPETPVRIAPPPGGSGTLTLAGESGGAATLSWPPAQGPQPWPEAVPLGADSMVEARWEDAADGHPMRLRRLDGETPAALLARWALVGCVQQTAPLLEAVGGSFTPLSLYLSSDRGRTPRYAIGEPISLVLQTNRAAHLYCFLNRDGAMLPLFPGPAGHIRTDGHEAIRVPGPDLTMRLDAGPPPGQSEIRCHATEEDVAPAVAAVLAETPADEAGRALEALFRDLGDTQVAASRLFVTVY</sequence>
<comment type="caution">
    <text evidence="3">The sequence shown here is derived from an EMBL/GenBank/DDBJ whole genome shotgun (WGS) entry which is preliminary data.</text>
</comment>
<keyword evidence="1" id="KW-0732">Signal</keyword>
<evidence type="ECO:0000259" key="2">
    <source>
        <dbReference type="Pfam" id="PF14326"/>
    </source>
</evidence>
<dbReference type="InterPro" id="IPR025493">
    <property type="entry name" value="DUF4384"/>
</dbReference>
<dbReference type="AlphaFoldDB" id="K9GK56"/>
<accession>K9GK56</accession>
<evidence type="ECO:0000313" key="4">
    <source>
        <dbReference type="Proteomes" id="UP000009881"/>
    </source>
</evidence>
<name>K9GK56_9PROT</name>
<dbReference type="Proteomes" id="UP000009881">
    <property type="component" value="Unassembled WGS sequence"/>
</dbReference>
<dbReference type="Pfam" id="PF14326">
    <property type="entry name" value="DUF4384"/>
    <property type="match status" value="1"/>
</dbReference>
<organism evidence="3 4">
    <name type="scientific">Caenispirillum salinarum AK4</name>
    <dbReference type="NCBI Taxonomy" id="1238182"/>
    <lineage>
        <taxon>Bacteria</taxon>
        <taxon>Pseudomonadati</taxon>
        <taxon>Pseudomonadota</taxon>
        <taxon>Alphaproteobacteria</taxon>
        <taxon>Rhodospirillales</taxon>
        <taxon>Novispirillaceae</taxon>
        <taxon>Caenispirillum</taxon>
    </lineage>
</organism>
<dbReference type="eggNOG" id="ENOG5032FDI">
    <property type="taxonomic scope" value="Bacteria"/>
</dbReference>
<protein>
    <recommendedName>
        <fullName evidence="2">DUF4384 domain-containing protein</fullName>
    </recommendedName>
</protein>
<reference evidence="3 4" key="1">
    <citation type="journal article" date="2013" name="Genome Announc.">
        <title>Draft Genome Sequence of an Alphaproteobacterium, Caenispirillum salinarum AK4(T), Isolated from a Solar Saltern.</title>
        <authorList>
            <person name="Khatri I."/>
            <person name="Singh A."/>
            <person name="Korpole S."/>
            <person name="Pinnaka A.K."/>
            <person name="Subramanian S."/>
        </authorList>
    </citation>
    <scope>NUCLEOTIDE SEQUENCE [LARGE SCALE GENOMIC DNA]</scope>
    <source>
        <strain evidence="3 4">AK4</strain>
    </source>
</reference>
<gene>
    <name evidence="3" type="ORF">C882_2825</name>
</gene>
<dbReference type="STRING" id="1238182.C882_2825"/>
<evidence type="ECO:0000313" key="3">
    <source>
        <dbReference type="EMBL" id="EKV26390.1"/>
    </source>
</evidence>
<dbReference type="EMBL" id="ANHY01000031">
    <property type="protein sequence ID" value="EKV26390.1"/>
    <property type="molecule type" value="Genomic_DNA"/>
</dbReference>
<dbReference type="PATRIC" id="fig|1238182.3.peg.4376"/>
<feature type="chain" id="PRO_5003929451" description="DUF4384 domain-containing protein" evidence="1">
    <location>
        <begin position="18"/>
        <end position="367"/>
    </location>
</feature>
<feature type="domain" description="DUF4384" evidence="2">
    <location>
        <begin position="247"/>
        <end position="323"/>
    </location>
</feature>
<evidence type="ECO:0000256" key="1">
    <source>
        <dbReference type="SAM" id="SignalP"/>
    </source>
</evidence>
<feature type="signal peptide" evidence="1">
    <location>
        <begin position="1"/>
        <end position="17"/>
    </location>
</feature>